<comment type="caution">
    <text evidence="3">The sequence shown here is derived from an EMBL/GenBank/DDBJ whole genome shotgun (WGS) entry which is preliminary data.</text>
</comment>
<dbReference type="EMBL" id="BARV01013117">
    <property type="protein sequence ID" value="GAI11783.1"/>
    <property type="molecule type" value="Genomic_DNA"/>
</dbReference>
<keyword evidence="1" id="KW-0472">Membrane</keyword>
<evidence type="ECO:0000256" key="1">
    <source>
        <dbReference type="SAM" id="Phobius"/>
    </source>
</evidence>
<reference evidence="3" key="1">
    <citation type="journal article" date="2014" name="Front. Microbiol.">
        <title>High frequency of phylogenetically diverse reductive dehalogenase-homologous genes in deep subseafloor sedimentary metagenomes.</title>
        <authorList>
            <person name="Kawai M."/>
            <person name="Futagami T."/>
            <person name="Toyoda A."/>
            <person name="Takaki Y."/>
            <person name="Nishi S."/>
            <person name="Hori S."/>
            <person name="Arai W."/>
            <person name="Tsubouchi T."/>
            <person name="Morono Y."/>
            <person name="Uchiyama I."/>
            <person name="Ito T."/>
            <person name="Fujiyama A."/>
            <person name="Inagaki F."/>
            <person name="Takami H."/>
        </authorList>
    </citation>
    <scope>NUCLEOTIDE SEQUENCE</scope>
    <source>
        <strain evidence="3">Expedition CK06-06</strain>
    </source>
</reference>
<dbReference type="NCBIfam" id="TIGR02595">
    <property type="entry name" value="PEP_CTERM"/>
    <property type="match status" value="1"/>
</dbReference>
<dbReference type="Pfam" id="PF07589">
    <property type="entry name" value="PEP-CTERM"/>
    <property type="match status" value="1"/>
</dbReference>
<dbReference type="AlphaFoldDB" id="X1KYI2"/>
<name>X1KYI2_9ZZZZ</name>
<keyword evidence="1" id="KW-1133">Transmembrane helix</keyword>
<proteinExistence type="predicted"/>
<feature type="domain" description="Ice-binding protein C-terminal" evidence="2">
    <location>
        <begin position="49"/>
        <end position="71"/>
    </location>
</feature>
<feature type="transmembrane region" description="Helical" evidence="1">
    <location>
        <begin position="46"/>
        <end position="67"/>
    </location>
</feature>
<organism evidence="3">
    <name type="scientific">marine sediment metagenome</name>
    <dbReference type="NCBI Taxonomy" id="412755"/>
    <lineage>
        <taxon>unclassified sequences</taxon>
        <taxon>metagenomes</taxon>
        <taxon>ecological metagenomes</taxon>
    </lineage>
</organism>
<protein>
    <recommendedName>
        <fullName evidence="2">Ice-binding protein C-terminal domain-containing protein</fullName>
    </recommendedName>
</protein>
<sequence>MGNLPIGSNEIKWIHIGGLPTGSFTLTGTLAGNFDQAVSEALAFDMIAAVPEPAMIALLGLGALSLLRRRKK</sequence>
<gene>
    <name evidence="3" type="ORF">S06H3_23904</name>
</gene>
<evidence type="ECO:0000259" key="2">
    <source>
        <dbReference type="Pfam" id="PF07589"/>
    </source>
</evidence>
<accession>X1KYI2</accession>
<dbReference type="InterPro" id="IPR013424">
    <property type="entry name" value="Ice-binding_C"/>
</dbReference>
<keyword evidence="1" id="KW-0812">Transmembrane</keyword>
<evidence type="ECO:0000313" key="3">
    <source>
        <dbReference type="EMBL" id="GAI11783.1"/>
    </source>
</evidence>